<protein>
    <recommendedName>
        <fullName evidence="3">biotin synthase</fullName>
        <ecNumber evidence="3">2.8.1.6</ecNumber>
    </recommendedName>
</protein>
<dbReference type="Proteomes" id="UP000217199">
    <property type="component" value="Unassembled WGS sequence"/>
</dbReference>
<keyword evidence="11 13" id="KW-0411">Iron-sulfur</keyword>
<comment type="cofactor">
    <cofactor evidence="13">
        <name>[4Fe-4S] cluster</name>
        <dbReference type="ChEBI" id="CHEBI:49883"/>
    </cofactor>
    <text evidence="13">Binds 1 [4Fe-4S] cluster. The cluster is coordinated with 3 cysteines and an exchangeable S-adenosyl-L-methionine.</text>
</comment>
<dbReference type="InterPro" id="IPR006638">
    <property type="entry name" value="Elp3/MiaA/NifB-like_rSAM"/>
</dbReference>
<dbReference type="InParanoid" id="A0A286UQJ7"/>
<feature type="binding site" evidence="13">
    <location>
        <position position="166"/>
    </location>
    <ligand>
        <name>[2Fe-2S] cluster</name>
        <dbReference type="ChEBI" id="CHEBI:190135"/>
    </ligand>
</feature>
<dbReference type="Pfam" id="PF04055">
    <property type="entry name" value="Radical_SAM"/>
    <property type="match status" value="1"/>
</dbReference>
<dbReference type="FunCoup" id="A0A286UQJ7">
    <property type="interactions" value="116"/>
</dbReference>
<keyword evidence="8 13" id="KW-0479">Metal-binding</keyword>
<evidence type="ECO:0000256" key="4">
    <source>
        <dbReference type="ARBA" id="ARBA00022485"/>
    </source>
</evidence>
<dbReference type="InterPro" id="IPR010722">
    <property type="entry name" value="BATS_dom"/>
</dbReference>
<feature type="binding site" evidence="13">
    <location>
        <position position="89"/>
    </location>
    <ligand>
        <name>[4Fe-4S] cluster</name>
        <dbReference type="ChEBI" id="CHEBI:49883"/>
        <note>4Fe-4S-S-AdoMet</note>
    </ligand>
</feature>
<evidence type="ECO:0000256" key="7">
    <source>
        <dbReference type="ARBA" id="ARBA00022714"/>
    </source>
</evidence>
<dbReference type="UniPathway" id="UPA00078">
    <property type="reaction ID" value="UER00162"/>
</dbReference>
<dbReference type="SUPFAM" id="SSF102114">
    <property type="entry name" value="Radical SAM enzymes"/>
    <property type="match status" value="1"/>
</dbReference>
<feature type="binding site" evidence="13">
    <location>
        <position position="96"/>
    </location>
    <ligand>
        <name>[4Fe-4S] cluster</name>
        <dbReference type="ChEBI" id="CHEBI:49883"/>
        <note>4Fe-4S-S-AdoMet</note>
    </ligand>
</feature>
<evidence type="ECO:0000259" key="14">
    <source>
        <dbReference type="PROSITE" id="PS51918"/>
    </source>
</evidence>
<dbReference type="CDD" id="cd01335">
    <property type="entry name" value="Radical_SAM"/>
    <property type="match status" value="1"/>
</dbReference>
<comment type="cofactor">
    <cofactor evidence="13">
        <name>[2Fe-2S] cluster</name>
        <dbReference type="ChEBI" id="CHEBI:190135"/>
    </cofactor>
    <text evidence="13">Binds 1 [2Fe-2S] cluster. The cluster is coordinated with 3 cysteines and 1 arginine.</text>
</comment>
<dbReference type="GO" id="GO:0005739">
    <property type="term" value="C:mitochondrion"/>
    <property type="evidence" value="ECO:0007669"/>
    <property type="project" value="TreeGrafter"/>
</dbReference>
<organism evidence="15 16">
    <name type="scientific">Pyrrhoderma noxium</name>
    <dbReference type="NCBI Taxonomy" id="2282107"/>
    <lineage>
        <taxon>Eukaryota</taxon>
        <taxon>Fungi</taxon>
        <taxon>Dikarya</taxon>
        <taxon>Basidiomycota</taxon>
        <taxon>Agaricomycotina</taxon>
        <taxon>Agaricomycetes</taxon>
        <taxon>Hymenochaetales</taxon>
        <taxon>Hymenochaetaceae</taxon>
        <taxon>Pyrrhoderma</taxon>
    </lineage>
</organism>
<dbReference type="PANTHER" id="PTHR22976:SF2">
    <property type="entry name" value="BIOTIN SYNTHASE, MITOCHONDRIAL"/>
    <property type="match status" value="1"/>
</dbReference>
<dbReference type="Pfam" id="PF06968">
    <property type="entry name" value="BATS"/>
    <property type="match status" value="1"/>
</dbReference>
<dbReference type="InterPro" id="IPR013785">
    <property type="entry name" value="Aldolase_TIM"/>
</dbReference>
<evidence type="ECO:0000256" key="5">
    <source>
        <dbReference type="ARBA" id="ARBA00022679"/>
    </source>
</evidence>
<dbReference type="AlphaFoldDB" id="A0A286UQJ7"/>
<dbReference type="GO" id="GO:0046872">
    <property type="term" value="F:metal ion binding"/>
    <property type="evidence" value="ECO:0007669"/>
    <property type="project" value="UniProtKB-KW"/>
</dbReference>
<gene>
    <name evidence="15" type="ORF">PNOK_0183000</name>
</gene>
<comment type="cofactor">
    <cofactor evidence="12">
        <name>[2Fe-2S] cluster</name>
        <dbReference type="ChEBI" id="CHEBI:190135"/>
    </cofactor>
</comment>
<keyword evidence="16" id="KW-1185">Reference proteome</keyword>
<dbReference type="GO" id="GO:0004076">
    <property type="term" value="F:biotin synthase activity"/>
    <property type="evidence" value="ECO:0007669"/>
    <property type="project" value="UniProtKB-EC"/>
</dbReference>
<evidence type="ECO:0000256" key="11">
    <source>
        <dbReference type="ARBA" id="ARBA00023014"/>
    </source>
</evidence>
<evidence type="ECO:0000313" key="16">
    <source>
        <dbReference type="Proteomes" id="UP000217199"/>
    </source>
</evidence>
<evidence type="ECO:0000256" key="10">
    <source>
        <dbReference type="ARBA" id="ARBA00023004"/>
    </source>
</evidence>
<evidence type="ECO:0000256" key="9">
    <source>
        <dbReference type="ARBA" id="ARBA00022756"/>
    </source>
</evidence>
<dbReference type="PIRSF" id="PIRSF001619">
    <property type="entry name" value="Biotin_synth"/>
    <property type="match status" value="1"/>
</dbReference>
<keyword evidence="9" id="KW-0093">Biotin biosynthesis</keyword>
<evidence type="ECO:0000256" key="3">
    <source>
        <dbReference type="ARBA" id="ARBA00012236"/>
    </source>
</evidence>
<dbReference type="SMART" id="SM00729">
    <property type="entry name" value="Elp3"/>
    <property type="match status" value="1"/>
</dbReference>
<dbReference type="EC" id="2.8.1.6" evidence="3"/>
<dbReference type="GO" id="GO:0009102">
    <property type="term" value="P:biotin biosynthetic process"/>
    <property type="evidence" value="ECO:0007669"/>
    <property type="project" value="UniProtKB-UniPathway"/>
</dbReference>
<evidence type="ECO:0000256" key="8">
    <source>
        <dbReference type="ARBA" id="ARBA00022723"/>
    </source>
</evidence>
<comment type="similarity">
    <text evidence="2">Belongs to the radical SAM superfamily. Biotin synthase family.</text>
</comment>
<dbReference type="InterPro" id="IPR058240">
    <property type="entry name" value="rSAM_sf"/>
</dbReference>
<dbReference type="SFLD" id="SFLDS00029">
    <property type="entry name" value="Radical_SAM"/>
    <property type="match status" value="1"/>
</dbReference>
<dbReference type="PANTHER" id="PTHR22976">
    <property type="entry name" value="BIOTIN SYNTHASE"/>
    <property type="match status" value="1"/>
</dbReference>
<evidence type="ECO:0000256" key="6">
    <source>
        <dbReference type="ARBA" id="ARBA00022691"/>
    </source>
</evidence>
<dbReference type="InterPro" id="IPR024177">
    <property type="entry name" value="Biotin_synthase"/>
</dbReference>
<feature type="binding site" evidence="13">
    <location>
        <position position="133"/>
    </location>
    <ligand>
        <name>[2Fe-2S] cluster</name>
        <dbReference type="ChEBI" id="CHEBI:190135"/>
    </ligand>
</feature>
<evidence type="ECO:0000256" key="12">
    <source>
        <dbReference type="ARBA" id="ARBA00034078"/>
    </source>
</evidence>
<evidence type="ECO:0000256" key="13">
    <source>
        <dbReference type="PIRSR" id="PIRSR001619-1"/>
    </source>
</evidence>
<accession>A0A286UQJ7</accession>
<feature type="binding site" evidence="13">
    <location>
        <position position="93"/>
    </location>
    <ligand>
        <name>[4Fe-4S] cluster</name>
        <dbReference type="ChEBI" id="CHEBI:49883"/>
        <note>4Fe-4S-S-AdoMet</note>
    </ligand>
</feature>
<dbReference type="SFLD" id="SFLDG01060">
    <property type="entry name" value="BATS_domain_containing"/>
    <property type="match status" value="1"/>
</dbReference>
<feature type="domain" description="Radical SAM core" evidence="14">
    <location>
        <begin position="71"/>
        <end position="303"/>
    </location>
</feature>
<dbReference type="NCBIfam" id="TIGR00433">
    <property type="entry name" value="bioB"/>
    <property type="match status" value="1"/>
</dbReference>
<dbReference type="GO" id="GO:0051537">
    <property type="term" value="F:2 iron, 2 sulfur cluster binding"/>
    <property type="evidence" value="ECO:0007669"/>
    <property type="project" value="UniProtKB-KW"/>
</dbReference>
<name>A0A286UQJ7_9AGAM</name>
<dbReference type="STRING" id="2282107.A0A286UQJ7"/>
<dbReference type="OrthoDB" id="2414104at2759"/>
<keyword evidence="7 13" id="KW-0001">2Fe-2S</keyword>
<dbReference type="EMBL" id="NBII01000002">
    <property type="protein sequence ID" value="PAV21873.1"/>
    <property type="molecule type" value="Genomic_DNA"/>
</dbReference>
<dbReference type="SMART" id="SM00876">
    <property type="entry name" value="BATS"/>
    <property type="match status" value="1"/>
</dbReference>
<dbReference type="Gene3D" id="3.20.20.70">
    <property type="entry name" value="Aldolase class I"/>
    <property type="match status" value="1"/>
</dbReference>
<feature type="binding site" evidence="13">
    <location>
        <position position="226"/>
    </location>
    <ligand>
        <name>[2Fe-2S] cluster</name>
        <dbReference type="ChEBI" id="CHEBI:190135"/>
    </ligand>
</feature>
<dbReference type="PROSITE" id="PS51918">
    <property type="entry name" value="RADICAL_SAM"/>
    <property type="match status" value="1"/>
</dbReference>
<dbReference type="FunFam" id="3.20.20.70:FF:000011">
    <property type="entry name" value="Biotin synthase"/>
    <property type="match status" value="1"/>
</dbReference>
<evidence type="ECO:0000313" key="15">
    <source>
        <dbReference type="EMBL" id="PAV21873.1"/>
    </source>
</evidence>
<feature type="binding site" evidence="13">
    <location>
        <position position="298"/>
    </location>
    <ligand>
        <name>[2Fe-2S] cluster</name>
        <dbReference type="ChEBI" id="CHEBI:190135"/>
    </ligand>
</feature>
<dbReference type="SFLD" id="SFLDF00272">
    <property type="entry name" value="biotin_synthase"/>
    <property type="match status" value="1"/>
</dbReference>
<dbReference type="SFLD" id="SFLDG01278">
    <property type="entry name" value="biotin_synthase_like"/>
    <property type="match status" value="1"/>
</dbReference>
<reference evidence="15 16" key="1">
    <citation type="journal article" date="2017" name="Mol. Ecol.">
        <title>Comparative and population genomic landscape of Phellinus noxius: A hypervariable fungus causing root rot in trees.</title>
        <authorList>
            <person name="Chung C.L."/>
            <person name="Lee T.J."/>
            <person name="Akiba M."/>
            <person name="Lee H.H."/>
            <person name="Kuo T.H."/>
            <person name="Liu D."/>
            <person name="Ke H.M."/>
            <person name="Yokoi T."/>
            <person name="Roa M.B."/>
            <person name="Lu M.J."/>
            <person name="Chang Y.Y."/>
            <person name="Ann P.J."/>
            <person name="Tsai J.N."/>
            <person name="Chen C.Y."/>
            <person name="Tzean S.S."/>
            <person name="Ota Y."/>
            <person name="Hattori T."/>
            <person name="Sahashi N."/>
            <person name="Liou R.F."/>
            <person name="Kikuchi T."/>
            <person name="Tsai I.J."/>
        </authorList>
    </citation>
    <scope>NUCLEOTIDE SEQUENCE [LARGE SCALE GENOMIC DNA]</scope>
    <source>
        <strain evidence="15 16">FFPRI411160</strain>
    </source>
</reference>
<dbReference type="InterPro" id="IPR007197">
    <property type="entry name" value="rSAM"/>
</dbReference>
<comment type="pathway">
    <text evidence="1">Cofactor biosynthesis; biotin biosynthesis; biotin from 7,8-diaminononanoate: step 2/2.</text>
</comment>
<dbReference type="HAMAP" id="MF_01694">
    <property type="entry name" value="BioB"/>
    <property type="match status" value="1"/>
</dbReference>
<sequence length="396" mass="43604">MLRRLNFVSASLTSNTNLALRRYLATHAPAPEMKSALPTRHDWTKKEIQEIYDTPLLDLVFRAAAVHREYHDPKKIQLCTLMNIKTGGCTEDCKYCSQSSRYSTETKAQRLVDIEPVLAAARQAKANGSTRFCMGAAWRDLAGRKRGFERILTMVREVRGMGMEVCTTLGMLSPEQARQLKEAGLTAYNHNLDTSREFYPSVITTRSYDERLNTIANVRDAGISVCSGGILGLGEAKEDRVGLIYEVSNMPEHPESFPVNALVPIPGTPMENNEPVSVHNLIRTIATARVTMPSTIIRLAAGRQTLSESEQAMCFLAGANAVFTGEKMLTTPCSPWDEDKAMTTRWGLEGMGSFESAQVLRKEIGGCCTPDLAPAVDVDVEVPERAATEELKANVA</sequence>
<dbReference type="GO" id="GO:0051539">
    <property type="term" value="F:4 iron, 4 sulfur cluster binding"/>
    <property type="evidence" value="ECO:0007669"/>
    <property type="project" value="UniProtKB-KW"/>
</dbReference>
<dbReference type="InterPro" id="IPR002684">
    <property type="entry name" value="Biotin_synth/BioAB"/>
</dbReference>
<keyword evidence="6 13" id="KW-0949">S-adenosyl-L-methionine</keyword>
<proteinExistence type="inferred from homology"/>
<keyword evidence="4 13" id="KW-0004">4Fe-4S</keyword>
<keyword evidence="5" id="KW-0808">Transferase</keyword>
<evidence type="ECO:0000256" key="2">
    <source>
        <dbReference type="ARBA" id="ARBA00010765"/>
    </source>
</evidence>
<keyword evidence="10 13" id="KW-0408">Iron</keyword>
<evidence type="ECO:0000256" key="1">
    <source>
        <dbReference type="ARBA" id="ARBA00004942"/>
    </source>
</evidence>
<comment type="caution">
    <text evidence="15">The sequence shown here is derived from an EMBL/GenBank/DDBJ whole genome shotgun (WGS) entry which is preliminary data.</text>
</comment>